<dbReference type="SUPFAM" id="SSF55347">
    <property type="entry name" value="Glyceraldehyde-3-phosphate dehydrogenase-like, C-terminal domain"/>
    <property type="match status" value="1"/>
</dbReference>
<keyword evidence="5" id="KW-1185">Reference proteome</keyword>
<dbReference type="InterPro" id="IPR050463">
    <property type="entry name" value="Gfo/Idh/MocA_oxidrdct_glycsds"/>
</dbReference>
<evidence type="ECO:0000313" key="5">
    <source>
        <dbReference type="Proteomes" id="UP001500618"/>
    </source>
</evidence>
<evidence type="ECO:0000313" key="4">
    <source>
        <dbReference type="EMBL" id="GAA1688814.1"/>
    </source>
</evidence>
<dbReference type="PANTHER" id="PTHR43818:SF11">
    <property type="entry name" value="BCDNA.GH03377"/>
    <property type="match status" value="1"/>
</dbReference>
<comment type="caution">
    <text evidence="4">The sequence shown here is derived from an EMBL/GenBank/DDBJ whole genome shotgun (WGS) entry which is preliminary data.</text>
</comment>
<dbReference type="Gene3D" id="3.30.360.10">
    <property type="entry name" value="Dihydrodipicolinate Reductase, domain 2"/>
    <property type="match status" value="1"/>
</dbReference>
<reference evidence="5" key="1">
    <citation type="journal article" date="2019" name="Int. J. Syst. Evol. Microbiol.">
        <title>The Global Catalogue of Microorganisms (GCM) 10K type strain sequencing project: providing services to taxonomists for standard genome sequencing and annotation.</title>
        <authorList>
            <consortium name="The Broad Institute Genomics Platform"/>
            <consortium name="The Broad Institute Genome Sequencing Center for Infectious Disease"/>
            <person name="Wu L."/>
            <person name="Ma J."/>
        </authorList>
    </citation>
    <scope>NUCLEOTIDE SEQUENCE [LARGE SCALE GENOMIC DNA]</scope>
    <source>
        <strain evidence="5">JCM 14718</strain>
    </source>
</reference>
<dbReference type="Proteomes" id="UP001500618">
    <property type="component" value="Unassembled WGS sequence"/>
</dbReference>
<dbReference type="EMBL" id="BAAANY010000015">
    <property type="protein sequence ID" value="GAA1688814.1"/>
    <property type="molecule type" value="Genomic_DNA"/>
</dbReference>
<dbReference type="PANTHER" id="PTHR43818">
    <property type="entry name" value="BCDNA.GH03377"/>
    <property type="match status" value="1"/>
</dbReference>
<name>A0ABP4TIR0_9ACTN</name>
<proteinExistence type="predicted"/>
<evidence type="ECO:0000256" key="1">
    <source>
        <dbReference type="ARBA" id="ARBA00023002"/>
    </source>
</evidence>
<evidence type="ECO:0000259" key="3">
    <source>
        <dbReference type="Pfam" id="PF22725"/>
    </source>
</evidence>
<keyword evidence="1" id="KW-0560">Oxidoreductase</keyword>
<dbReference type="Gene3D" id="3.40.50.720">
    <property type="entry name" value="NAD(P)-binding Rossmann-like Domain"/>
    <property type="match status" value="1"/>
</dbReference>
<dbReference type="Pfam" id="PF22725">
    <property type="entry name" value="GFO_IDH_MocA_C3"/>
    <property type="match status" value="1"/>
</dbReference>
<protein>
    <submittedName>
        <fullName evidence="4">Gfo/Idh/MocA family oxidoreductase</fullName>
    </submittedName>
</protein>
<evidence type="ECO:0000259" key="2">
    <source>
        <dbReference type="Pfam" id="PF01408"/>
    </source>
</evidence>
<organism evidence="4 5">
    <name type="scientific">Fodinicola feengrottensis</name>
    <dbReference type="NCBI Taxonomy" id="435914"/>
    <lineage>
        <taxon>Bacteria</taxon>
        <taxon>Bacillati</taxon>
        <taxon>Actinomycetota</taxon>
        <taxon>Actinomycetes</taxon>
        <taxon>Mycobacteriales</taxon>
        <taxon>Fodinicola</taxon>
    </lineage>
</organism>
<gene>
    <name evidence="4" type="ORF">GCM10009765_42840</name>
</gene>
<dbReference type="InterPro" id="IPR055170">
    <property type="entry name" value="GFO_IDH_MocA-like_dom"/>
</dbReference>
<feature type="domain" description="GFO/IDH/MocA-like oxidoreductase" evidence="3">
    <location>
        <begin position="119"/>
        <end position="251"/>
    </location>
</feature>
<accession>A0ABP4TIR0</accession>
<sequence>MISKQYLENLSTFPDVRVLGIADLDTARAAAVAAEHGVPASGDLDTILALPEVEIVVNLTIPAAHAEVAMAAITAGKHVYGEKPLAMTTADGAKTLAMAAEGGLLVGSAPDTFLGSGLQSAIQVVESGAIGEPVAAALITRGPGPERWHPSPAFLYQQGAGPLFDIGPYHLTALVAALGPIAQVAGLGRRAQPWRTVGSGPLKDTRFEVEVDTHVIALLDFAAGPSASATFSFDSAAPLVSLEITGTEGVLKLPDPNTFGGPVRAYARGSADWHEVPVKGHVAGRGLGVLDLARAVRTGQPPRASGALGMHVLEAMSAILDSTEHVDFRTLTSTVDRPAALPADWNPCERTLS</sequence>
<dbReference type="InterPro" id="IPR000683">
    <property type="entry name" value="Gfo/Idh/MocA-like_OxRdtase_N"/>
</dbReference>
<feature type="domain" description="Gfo/Idh/MocA-like oxidoreductase N-terminal" evidence="2">
    <location>
        <begin position="2"/>
        <end position="106"/>
    </location>
</feature>
<dbReference type="Pfam" id="PF01408">
    <property type="entry name" value="GFO_IDH_MocA"/>
    <property type="match status" value="1"/>
</dbReference>
<dbReference type="SUPFAM" id="SSF51735">
    <property type="entry name" value="NAD(P)-binding Rossmann-fold domains"/>
    <property type="match status" value="1"/>
</dbReference>
<dbReference type="InterPro" id="IPR036291">
    <property type="entry name" value="NAD(P)-bd_dom_sf"/>
</dbReference>